<dbReference type="GO" id="GO:0003700">
    <property type="term" value="F:DNA-binding transcription factor activity"/>
    <property type="evidence" value="ECO:0007669"/>
    <property type="project" value="InterPro"/>
</dbReference>
<dbReference type="PRINTS" id="PR00032">
    <property type="entry name" value="HTHARAC"/>
</dbReference>
<keyword evidence="1" id="KW-0805">Transcription regulation</keyword>
<dbReference type="PANTHER" id="PTHR47894">
    <property type="entry name" value="HTH-TYPE TRANSCRIPTIONAL REGULATOR GADX"/>
    <property type="match status" value="1"/>
</dbReference>
<keyword evidence="3" id="KW-0804">Transcription</keyword>
<reference evidence="5 6" key="1">
    <citation type="submission" date="2023-10" db="EMBL/GenBank/DDBJ databases">
        <title>Description of Microbulbifer bruguierae sp. nov., isolated from the sediments of mangrove plant Bruguiera sexangula and comparative genomic analyses of the genus Microbulbifer.</title>
        <authorList>
            <person name="Long M."/>
        </authorList>
    </citation>
    <scope>NUCLEOTIDE SEQUENCE [LARGE SCALE GENOMIC DNA]</scope>
    <source>
        <strain evidence="5 6">SPO729</strain>
    </source>
</reference>
<dbReference type="Pfam" id="PF12625">
    <property type="entry name" value="Arabinose_bd"/>
    <property type="match status" value="1"/>
</dbReference>
<dbReference type="KEGG" id="mpaf:R5R33_06700"/>
<dbReference type="RefSeq" id="WP_318955248.1">
    <property type="nucleotide sequence ID" value="NZ_CP137555.1"/>
</dbReference>
<keyword evidence="2" id="KW-0238">DNA-binding</keyword>
<evidence type="ECO:0000259" key="4">
    <source>
        <dbReference type="PROSITE" id="PS01124"/>
    </source>
</evidence>
<keyword evidence="6" id="KW-1185">Reference proteome</keyword>
<gene>
    <name evidence="5" type="ORF">R5R33_06700</name>
</gene>
<evidence type="ECO:0000256" key="1">
    <source>
        <dbReference type="ARBA" id="ARBA00023015"/>
    </source>
</evidence>
<dbReference type="InterPro" id="IPR018060">
    <property type="entry name" value="HTH_AraC"/>
</dbReference>
<dbReference type="EMBL" id="CP137555">
    <property type="protein sequence ID" value="WOX06813.1"/>
    <property type="molecule type" value="Genomic_DNA"/>
</dbReference>
<accession>A0AAU0N2V6</accession>
<dbReference type="GO" id="GO:0000976">
    <property type="term" value="F:transcription cis-regulatory region binding"/>
    <property type="evidence" value="ECO:0007669"/>
    <property type="project" value="TreeGrafter"/>
</dbReference>
<dbReference type="SMART" id="SM00342">
    <property type="entry name" value="HTH_ARAC"/>
    <property type="match status" value="1"/>
</dbReference>
<dbReference type="SUPFAM" id="SSF46689">
    <property type="entry name" value="Homeodomain-like"/>
    <property type="match status" value="1"/>
</dbReference>
<organism evidence="5 6">
    <name type="scientific">Microbulbifer pacificus</name>
    <dbReference type="NCBI Taxonomy" id="407164"/>
    <lineage>
        <taxon>Bacteria</taxon>
        <taxon>Pseudomonadati</taxon>
        <taxon>Pseudomonadota</taxon>
        <taxon>Gammaproteobacteria</taxon>
        <taxon>Cellvibrionales</taxon>
        <taxon>Microbulbiferaceae</taxon>
        <taxon>Microbulbifer</taxon>
    </lineage>
</organism>
<dbReference type="Proteomes" id="UP001302477">
    <property type="component" value="Chromosome"/>
</dbReference>
<dbReference type="InterPro" id="IPR032687">
    <property type="entry name" value="AraC-type_N"/>
</dbReference>
<dbReference type="Pfam" id="PF12833">
    <property type="entry name" value="HTH_18"/>
    <property type="match status" value="1"/>
</dbReference>
<dbReference type="PROSITE" id="PS01124">
    <property type="entry name" value="HTH_ARAC_FAMILY_2"/>
    <property type="match status" value="1"/>
</dbReference>
<evidence type="ECO:0000256" key="3">
    <source>
        <dbReference type="ARBA" id="ARBA00023163"/>
    </source>
</evidence>
<dbReference type="GO" id="GO:0005829">
    <property type="term" value="C:cytosol"/>
    <property type="evidence" value="ECO:0007669"/>
    <property type="project" value="TreeGrafter"/>
</dbReference>
<dbReference type="AlphaFoldDB" id="A0AAU0N2V6"/>
<protein>
    <submittedName>
        <fullName evidence="5">AraC family transcriptional regulator</fullName>
    </submittedName>
</protein>
<proteinExistence type="predicted"/>
<sequence>MSDDFIALSGWVIPITKAMQLNNIDVQQALEVSGITDADLNSQDTRIAVSKLVKLVAHCNAHLPKQDFSVQVAEQFHPGMFHALGYAMMSSASLEDGLQRIVRYKRIVSDACRVEMVEEKDGLSLRMYPLHYADNARPTLGPKEIEAFLATLVKFARETVDMNLRPLAVYLQADRPDNDYLTEYFGVEPQFNCDFNALVFDRAQAQRKLMTHNMVLTQSHEKMLDEYLSRIDRSDLANLVKCKIYERLSLGAPSQAEIADDLGMSLRNLQRKLQERGTSFKEILEHTRKKLALEYMDQSHLSLGEIGYLVGFASVANFNRAFKRWTGSTPGEFRVSHAA</sequence>
<dbReference type="PANTHER" id="PTHR47894:SF1">
    <property type="entry name" value="HTH-TYPE TRANSCRIPTIONAL REGULATOR VQSM"/>
    <property type="match status" value="1"/>
</dbReference>
<dbReference type="Gene3D" id="1.10.10.60">
    <property type="entry name" value="Homeodomain-like"/>
    <property type="match status" value="1"/>
</dbReference>
<dbReference type="InterPro" id="IPR009057">
    <property type="entry name" value="Homeodomain-like_sf"/>
</dbReference>
<feature type="domain" description="HTH araC/xylS-type" evidence="4">
    <location>
        <begin position="234"/>
        <end position="336"/>
    </location>
</feature>
<evidence type="ECO:0000256" key="2">
    <source>
        <dbReference type="ARBA" id="ARBA00023125"/>
    </source>
</evidence>
<evidence type="ECO:0000313" key="5">
    <source>
        <dbReference type="EMBL" id="WOX06813.1"/>
    </source>
</evidence>
<evidence type="ECO:0000313" key="6">
    <source>
        <dbReference type="Proteomes" id="UP001302477"/>
    </source>
</evidence>
<dbReference type="InterPro" id="IPR020449">
    <property type="entry name" value="Tscrpt_reg_AraC-type_HTH"/>
</dbReference>
<name>A0AAU0N2V6_9GAMM</name>